<dbReference type="Pfam" id="PF07521">
    <property type="entry name" value="RMMBL"/>
    <property type="match status" value="1"/>
</dbReference>
<organism evidence="4 5">
    <name type="scientific">Candidatus Andersenbacteria bacterium RIFCSPHIGHO2_12_FULL_45_11b</name>
    <dbReference type="NCBI Taxonomy" id="1797282"/>
    <lineage>
        <taxon>Bacteria</taxon>
        <taxon>Candidatus Anderseniibacteriota</taxon>
    </lineage>
</organism>
<evidence type="ECO:0008006" key="6">
    <source>
        <dbReference type="Google" id="ProtNLM"/>
    </source>
</evidence>
<reference evidence="4 5" key="1">
    <citation type="journal article" date="2016" name="Nat. Commun.">
        <title>Thousands of microbial genomes shed light on interconnected biogeochemical processes in an aquifer system.</title>
        <authorList>
            <person name="Anantharaman K."/>
            <person name="Brown C.T."/>
            <person name="Hug L.A."/>
            <person name="Sharon I."/>
            <person name="Castelle C.J."/>
            <person name="Probst A.J."/>
            <person name="Thomas B.C."/>
            <person name="Singh A."/>
            <person name="Wilkins M.J."/>
            <person name="Karaoz U."/>
            <person name="Brodie E.L."/>
            <person name="Williams K.H."/>
            <person name="Hubbard S.S."/>
            <person name="Banfield J.F."/>
        </authorList>
    </citation>
    <scope>NUCLEOTIDE SEQUENCE [LARGE SCALE GENOMIC DNA]</scope>
</reference>
<dbReference type="PANTHER" id="PTHR11203:SF37">
    <property type="entry name" value="INTEGRATOR COMPLEX SUBUNIT 11"/>
    <property type="match status" value="1"/>
</dbReference>
<dbReference type="InterPro" id="IPR022712">
    <property type="entry name" value="Beta_Casp"/>
</dbReference>
<dbReference type="CDD" id="cd16295">
    <property type="entry name" value="TTHA0252-CPSF-like_MBL-fold"/>
    <property type="match status" value="1"/>
</dbReference>
<feature type="domain" description="Beta-Casp" evidence="3">
    <location>
        <begin position="257"/>
        <end position="383"/>
    </location>
</feature>
<protein>
    <recommendedName>
        <fullName evidence="6">MBL fold metallo-hydrolase</fullName>
    </recommendedName>
</protein>
<dbReference type="InterPro" id="IPR050698">
    <property type="entry name" value="MBL"/>
</dbReference>
<evidence type="ECO:0000256" key="1">
    <source>
        <dbReference type="ARBA" id="ARBA00022801"/>
    </source>
</evidence>
<sequence>MGSITFFGGAGSVTGSKHLIEVAGKRILFDCGTFQGLPDVRERNRAFSFPPESIDAVVLSHAHLDHCGMLPLLVKRGFKGNIFATGATKDVAARMLEDMAGIEMQDAEYRMAHHIGSPDDRIPLITLEDLPEVMNRFVAVPYARDSDTWHEIIPGVHIKLYDAGHILGSAVIVLQYEENGKMHVIAYTGDMGPMGVPLLHDPEIPKEPVETLLMESTYGNRTHLPLDEAKKKLAEAIIKVCDRGGVMVVPAFSLGRTQMLVYIIHALVDSGAIPRFPIFVDSPLAKDITEVYRRHADVYDTETRTDFSREGDRPLAFRNLTYIHSPQESKQLNTKKGPFMVISASGMMTAGRVVHHLRHRISDPNNALFITGYQARGTTGRMILSGAKNIELHGQWFPVRAEICLFNEFSAHADQGQLVHFAEQLPHLQRIALVHGEEQEGKALAQALARSMPKVHVKYPHEGDTISSI</sequence>
<evidence type="ECO:0000259" key="2">
    <source>
        <dbReference type="SMART" id="SM00849"/>
    </source>
</evidence>
<dbReference type="Pfam" id="PF00753">
    <property type="entry name" value="Lactamase_B"/>
    <property type="match status" value="1"/>
</dbReference>
<dbReference type="EMBL" id="MHHS01000030">
    <property type="protein sequence ID" value="OGY36705.1"/>
    <property type="molecule type" value="Genomic_DNA"/>
</dbReference>
<gene>
    <name evidence="4" type="ORF">A3E36_03975</name>
</gene>
<dbReference type="GO" id="GO:0016787">
    <property type="term" value="F:hydrolase activity"/>
    <property type="evidence" value="ECO:0007669"/>
    <property type="project" value="UniProtKB-KW"/>
</dbReference>
<dbReference type="InterPro" id="IPR036866">
    <property type="entry name" value="RibonucZ/Hydroxyglut_hydro"/>
</dbReference>
<dbReference type="Gene3D" id="3.60.15.10">
    <property type="entry name" value="Ribonuclease Z/Hydroxyacylglutathione hydrolase-like"/>
    <property type="match status" value="1"/>
</dbReference>
<comment type="caution">
    <text evidence="4">The sequence shown here is derived from an EMBL/GenBank/DDBJ whole genome shotgun (WGS) entry which is preliminary data.</text>
</comment>
<dbReference type="SUPFAM" id="SSF56281">
    <property type="entry name" value="Metallo-hydrolase/oxidoreductase"/>
    <property type="match status" value="1"/>
</dbReference>
<evidence type="ECO:0000313" key="5">
    <source>
        <dbReference type="Proteomes" id="UP000177941"/>
    </source>
</evidence>
<evidence type="ECO:0000313" key="4">
    <source>
        <dbReference type="EMBL" id="OGY36705.1"/>
    </source>
</evidence>
<dbReference type="AlphaFoldDB" id="A0A1G1X9H2"/>
<dbReference type="Proteomes" id="UP000177941">
    <property type="component" value="Unassembled WGS sequence"/>
</dbReference>
<dbReference type="Pfam" id="PF10996">
    <property type="entry name" value="Beta-Casp"/>
    <property type="match status" value="1"/>
</dbReference>
<dbReference type="GO" id="GO:0004521">
    <property type="term" value="F:RNA endonuclease activity"/>
    <property type="evidence" value="ECO:0007669"/>
    <property type="project" value="TreeGrafter"/>
</dbReference>
<keyword evidence="1" id="KW-0378">Hydrolase</keyword>
<accession>A0A1G1X9H2</accession>
<feature type="domain" description="Metallo-beta-lactamase" evidence="2">
    <location>
        <begin position="14"/>
        <end position="237"/>
    </location>
</feature>
<name>A0A1G1X9H2_9BACT</name>
<dbReference type="InterPro" id="IPR011108">
    <property type="entry name" value="RMMBL"/>
</dbReference>
<evidence type="ECO:0000259" key="3">
    <source>
        <dbReference type="SMART" id="SM01027"/>
    </source>
</evidence>
<dbReference type="InterPro" id="IPR001279">
    <property type="entry name" value="Metallo-B-lactamas"/>
</dbReference>
<dbReference type="Gene3D" id="3.40.50.10890">
    <property type="match status" value="1"/>
</dbReference>
<proteinExistence type="predicted"/>
<dbReference type="SMART" id="SM00849">
    <property type="entry name" value="Lactamase_B"/>
    <property type="match status" value="1"/>
</dbReference>
<dbReference type="PANTHER" id="PTHR11203">
    <property type="entry name" value="CLEAVAGE AND POLYADENYLATION SPECIFICITY FACTOR FAMILY MEMBER"/>
    <property type="match status" value="1"/>
</dbReference>
<dbReference type="SMART" id="SM01027">
    <property type="entry name" value="Beta-Casp"/>
    <property type="match status" value="1"/>
</dbReference>